<gene>
    <name evidence="1" type="ORF">DAEQUDRAFT_64268</name>
</gene>
<organism evidence="1 2">
    <name type="scientific">Daedalea quercina L-15889</name>
    <dbReference type="NCBI Taxonomy" id="1314783"/>
    <lineage>
        <taxon>Eukaryota</taxon>
        <taxon>Fungi</taxon>
        <taxon>Dikarya</taxon>
        <taxon>Basidiomycota</taxon>
        <taxon>Agaricomycotina</taxon>
        <taxon>Agaricomycetes</taxon>
        <taxon>Polyporales</taxon>
        <taxon>Fomitopsis</taxon>
    </lineage>
</organism>
<reference evidence="1 2" key="1">
    <citation type="journal article" date="2016" name="Mol. Biol. Evol.">
        <title>Comparative Genomics of Early-Diverging Mushroom-Forming Fungi Provides Insights into the Origins of Lignocellulose Decay Capabilities.</title>
        <authorList>
            <person name="Nagy L.G."/>
            <person name="Riley R."/>
            <person name="Tritt A."/>
            <person name="Adam C."/>
            <person name="Daum C."/>
            <person name="Floudas D."/>
            <person name="Sun H."/>
            <person name="Yadav J.S."/>
            <person name="Pangilinan J."/>
            <person name="Larsson K.H."/>
            <person name="Matsuura K."/>
            <person name="Barry K."/>
            <person name="Labutti K."/>
            <person name="Kuo R."/>
            <person name="Ohm R.A."/>
            <person name="Bhattacharya S.S."/>
            <person name="Shirouzu T."/>
            <person name="Yoshinaga Y."/>
            <person name="Martin F.M."/>
            <person name="Grigoriev I.V."/>
            <person name="Hibbett D.S."/>
        </authorList>
    </citation>
    <scope>NUCLEOTIDE SEQUENCE [LARGE SCALE GENOMIC DNA]</scope>
    <source>
        <strain evidence="1 2">L-15889</strain>
    </source>
</reference>
<evidence type="ECO:0008006" key="3">
    <source>
        <dbReference type="Google" id="ProtNLM"/>
    </source>
</evidence>
<dbReference type="SUPFAM" id="SSF52047">
    <property type="entry name" value="RNI-like"/>
    <property type="match status" value="1"/>
</dbReference>
<dbReference type="AlphaFoldDB" id="A0A165SN17"/>
<dbReference type="OrthoDB" id="2766966at2759"/>
<dbReference type="InterPro" id="IPR036047">
    <property type="entry name" value="F-box-like_dom_sf"/>
</dbReference>
<evidence type="ECO:0000313" key="1">
    <source>
        <dbReference type="EMBL" id="KZT72239.1"/>
    </source>
</evidence>
<accession>A0A165SN17</accession>
<dbReference type="EMBL" id="KV429042">
    <property type="protein sequence ID" value="KZT72239.1"/>
    <property type="molecule type" value="Genomic_DNA"/>
</dbReference>
<dbReference type="SUPFAM" id="SSF81383">
    <property type="entry name" value="F-box domain"/>
    <property type="match status" value="1"/>
</dbReference>
<name>A0A165SN17_9APHY</name>
<sequence length="440" mass="49647">MRRPRLSRVLGSFRRIVARVAHGPRGRWRTPKVTPVPADTRRGLPQLPLDVLESVIGYLWNDHRTLAACALACRAFLPVVRHIIFNNVRLTHAPGFSEYCRFTKLLQDSPRVALSVRSLHISLDAALERATLPKALPRLHEIESLTINFGGGMFEMDEDTREKLPTYFRLVKYLRIENVRFDGTDLLRVLCACPELRGLSLVAVRWRRSSLLPAFTPDLAAIVPPRQVELDELTLKSPPPQVVAWLVKGPFRLALRNLELLWDGGSDAKYVPSLFRAGGQSLQHLTLAFPGWFSFKDAVDLSSNTRLRALHLSHICIDGSQPRLLYVPDPVPLKTYEWVPAALARLHSMHLAQVHFSIELVKGGDLGVLDWDAIDAHLSRLAREAGGLVTTFHVGNSDYSGKRYNVVDAVMYRLPRLRAVEGRVGVVYTHRPKVEECWFP</sequence>
<proteinExistence type="predicted"/>
<protein>
    <recommendedName>
        <fullName evidence="3">F-box domain-containing protein</fullName>
    </recommendedName>
</protein>
<evidence type="ECO:0000313" key="2">
    <source>
        <dbReference type="Proteomes" id="UP000076727"/>
    </source>
</evidence>
<keyword evidence="2" id="KW-1185">Reference proteome</keyword>
<dbReference type="Proteomes" id="UP000076727">
    <property type="component" value="Unassembled WGS sequence"/>
</dbReference>